<dbReference type="EMBL" id="CP063207">
    <property type="protein sequence ID" value="QOS13832.1"/>
    <property type="molecule type" value="Genomic_DNA"/>
</dbReference>
<dbReference type="InterPro" id="IPR036271">
    <property type="entry name" value="Tet_transcr_reg_TetR-rel_C_sf"/>
</dbReference>
<keyword evidence="2" id="KW-0805">Transcription regulation</keyword>
<dbReference type="GO" id="GO:0000976">
    <property type="term" value="F:transcription cis-regulatory region binding"/>
    <property type="evidence" value="ECO:0007669"/>
    <property type="project" value="TreeGrafter"/>
</dbReference>
<evidence type="ECO:0000256" key="2">
    <source>
        <dbReference type="ARBA" id="ARBA00023015"/>
    </source>
</evidence>
<dbReference type="PROSITE" id="PS01081">
    <property type="entry name" value="HTH_TETR_1"/>
    <property type="match status" value="1"/>
</dbReference>
<keyword evidence="4" id="KW-0804">Transcription</keyword>
<dbReference type="GO" id="GO:0003700">
    <property type="term" value="F:DNA-binding transcription factor activity"/>
    <property type="evidence" value="ECO:0007669"/>
    <property type="project" value="TreeGrafter"/>
</dbReference>
<dbReference type="KEGG" id="hgi:ABY42_18250"/>
<dbReference type="InterPro" id="IPR023772">
    <property type="entry name" value="DNA-bd_HTH_TetR-type_CS"/>
</dbReference>
<protein>
    <submittedName>
        <fullName evidence="8">TetR family transcription regulator</fullName>
    </submittedName>
    <submittedName>
        <fullName evidence="7">TetR family transcriptional regulator</fullName>
    </submittedName>
</protein>
<reference evidence="8" key="3">
    <citation type="journal article" date="2021" name="Front. Microbiol.">
        <title>Cellular and Genomic Properties of Haloferax gibbonsii LR2-5, the Host of Euryarchaeal Virus HFTV1.</title>
        <authorList>
            <person name="Tittes C."/>
            <person name="Schwarzer S."/>
            <person name="Pfeiffer F."/>
            <person name="Dyall-Smith M."/>
            <person name="Rodriguez-Franco M."/>
            <person name="Oksanen H.M."/>
            <person name="Quax T.E.F."/>
        </authorList>
    </citation>
    <scope>NUCLEOTIDE SEQUENCE</scope>
    <source>
        <strain evidence="8">LR2-5</strain>
        <plasmid evidence="8 10">pHGLR2</plasmid>
    </source>
</reference>
<evidence type="ECO:0000313" key="8">
    <source>
        <dbReference type="EMBL" id="QOS13832.1"/>
    </source>
</evidence>
<feature type="DNA-binding region" description="H-T-H motif" evidence="5">
    <location>
        <begin position="26"/>
        <end position="45"/>
    </location>
</feature>
<dbReference type="PANTHER" id="PTHR30055:SF234">
    <property type="entry name" value="HTH-TYPE TRANSCRIPTIONAL REGULATOR BETI"/>
    <property type="match status" value="1"/>
</dbReference>
<name>A0A0K1IZL7_HALGI</name>
<organism evidence="7 9">
    <name type="scientific">Haloferax gibbonsii</name>
    <dbReference type="NCBI Taxonomy" id="35746"/>
    <lineage>
        <taxon>Archaea</taxon>
        <taxon>Methanobacteriati</taxon>
        <taxon>Methanobacteriota</taxon>
        <taxon>Stenosarchaea group</taxon>
        <taxon>Halobacteria</taxon>
        <taxon>Halobacteriales</taxon>
        <taxon>Haloferacaceae</taxon>
        <taxon>Haloferax</taxon>
    </lineage>
</organism>
<dbReference type="PRINTS" id="PR00455">
    <property type="entry name" value="HTHTETR"/>
</dbReference>
<reference evidence="7" key="2">
    <citation type="submission" date="2015-06" db="EMBL/GenBank/DDBJ databases">
        <authorList>
            <person name="Hoefler B.C."/>
            <person name="Straight P.D."/>
        </authorList>
    </citation>
    <scope>NUCLEOTIDE SEQUENCE [LARGE SCALE GENOMIC DNA]</scope>
    <source>
        <strain evidence="7">ARA6</strain>
        <plasmid evidence="7">pHG2</plasmid>
    </source>
</reference>
<dbReference type="InterPro" id="IPR001647">
    <property type="entry name" value="HTH_TetR"/>
</dbReference>
<dbReference type="Proteomes" id="UP000663064">
    <property type="component" value="Plasmid pHGLR2"/>
</dbReference>
<dbReference type="Pfam" id="PF00440">
    <property type="entry name" value="TetR_N"/>
    <property type="match status" value="1"/>
</dbReference>
<geneLocation type="plasmid" evidence="8 10">
    <name>pHGLR2</name>
</geneLocation>
<evidence type="ECO:0000256" key="1">
    <source>
        <dbReference type="ARBA" id="ARBA00022491"/>
    </source>
</evidence>
<gene>
    <name evidence="7" type="ORF">ABY42_18250</name>
    <name evidence="8" type="ORF">HfgLR_23230</name>
</gene>
<dbReference type="GeneID" id="59461354"/>
<accession>A0A0K1IZL7</accession>
<dbReference type="InterPro" id="IPR039538">
    <property type="entry name" value="BetI_C"/>
</dbReference>
<dbReference type="SUPFAM" id="SSF46689">
    <property type="entry name" value="Homeodomain-like"/>
    <property type="match status" value="1"/>
</dbReference>
<evidence type="ECO:0000256" key="3">
    <source>
        <dbReference type="ARBA" id="ARBA00023125"/>
    </source>
</evidence>
<evidence type="ECO:0000313" key="10">
    <source>
        <dbReference type="Proteomes" id="UP000663064"/>
    </source>
</evidence>
<feature type="domain" description="HTH tetR-type" evidence="6">
    <location>
        <begin position="3"/>
        <end position="63"/>
    </location>
</feature>
<dbReference type="PANTHER" id="PTHR30055">
    <property type="entry name" value="HTH-TYPE TRANSCRIPTIONAL REGULATOR RUTR"/>
    <property type="match status" value="1"/>
</dbReference>
<reference evidence="9" key="1">
    <citation type="journal article" date="2015" name="J. Biotechnol.">
        <title>Complete genome sequence of Haloferax gibbonsii strain ARA6, a potential producer of polyhydroxyalkanoates and halocins isolated from Araruama, Rio de Janeiro, Brasil.</title>
        <authorList>
            <person name="Pinto L.H."/>
            <person name="D'Alincourt Carvalho-Assef A.P."/>
            <person name="Vieira R.P."/>
            <person name="Clementino M.M."/>
            <person name="Albano R.M."/>
        </authorList>
    </citation>
    <scope>NUCLEOTIDE SEQUENCE [LARGE SCALE GENOMIC DNA]</scope>
    <source>
        <strain evidence="9">ARA6</strain>
        <plasmid evidence="9">Plasmid pHG2</plasmid>
    </source>
</reference>
<keyword evidence="7" id="KW-0614">Plasmid</keyword>
<dbReference type="Pfam" id="PF13977">
    <property type="entry name" value="TetR_C_6"/>
    <property type="match status" value="1"/>
</dbReference>
<dbReference type="RefSeq" id="WP_004977987.1">
    <property type="nucleotide sequence ID" value="NZ_CP011949.1"/>
</dbReference>
<dbReference type="Gene3D" id="1.10.357.10">
    <property type="entry name" value="Tetracycline Repressor, domain 2"/>
    <property type="match status" value="1"/>
</dbReference>
<dbReference type="AlphaFoldDB" id="A0A0K1IZL7"/>
<dbReference type="SUPFAM" id="SSF48498">
    <property type="entry name" value="Tetracyclin repressor-like, C-terminal domain"/>
    <property type="match status" value="1"/>
</dbReference>
<dbReference type="InterPro" id="IPR009057">
    <property type="entry name" value="Homeodomain-like_sf"/>
</dbReference>
<dbReference type="Proteomes" id="UP000066124">
    <property type="component" value="Plasmid pHG2"/>
</dbReference>
<keyword evidence="1" id="KW-0678">Repressor</keyword>
<geneLocation type="plasmid" evidence="7 9">
    <name>pHG2</name>
</geneLocation>
<evidence type="ECO:0000313" key="9">
    <source>
        <dbReference type="Proteomes" id="UP000066124"/>
    </source>
</evidence>
<dbReference type="PATRIC" id="fig|35746.4.peg.4001"/>
<evidence type="ECO:0000313" key="7">
    <source>
        <dbReference type="EMBL" id="AKU09743.1"/>
    </source>
</evidence>
<keyword evidence="3 5" id="KW-0238">DNA-binding</keyword>
<evidence type="ECO:0000259" key="6">
    <source>
        <dbReference type="PROSITE" id="PS50977"/>
    </source>
</evidence>
<sequence>MDAETRAEILGATNRALCEHGYAGLTVQRIADESSVTSAAIHYHFDTKEELLNAFLDDRIERFESKLSCGASDPGKRLDAVLDAVFNPEDPDVDGFPVALMELKAQAPYHELFRERFLDLDDVMRGTVADIVRDGVETGVFDETDPAEIARLVTTMSNGAHARAVALGEHPAETRRVVEDALELHLGWTPGSEVDE</sequence>
<evidence type="ECO:0000256" key="4">
    <source>
        <dbReference type="ARBA" id="ARBA00023163"/>
    </source>
</evidence>
<evidence type="ECO:0000256" key="5">
    <source>
        <dbReference type="PROSITE-ProRule" id="PRU00335"/>
    </source>
</evidence>
<dbReference type="EMBL" id="CP011949">
    <property type="protein sequence ID" value="AKU09743.1"/>
    <property type="molecule type" value="Genomic_DNA"/>
</dbReference>
<proteinExistence type="predicted"/>
<dbReference type="InterPro" id="IPR050109">
    <property type="entry name" value="HTH-type_TetR-like_transc_reg"/>
</dbReference>
<dbReference type="PROSITE" id="PS50977">
    <property type="entry name" value="HTH_TETR_2"/>
    <property type="match status" value="1"/>
</dbReference>